<accession>A0A382IV65</accession>
<dbReference type="EMBL" id="UINC01069688">
    <property type="protein sequence ID" value="SVC03255.1"/>
    <property type="molecule type" value="Genomic_DNA"/>
</dbReference>
<name>A0A382IV65_9ZZZZ</name>
<proteinExistence type="predicted"/>
<sequence length="196" mass="21742">MPYGRITRVTFDPSRYDDMMAVAINIDFSGWSGLRALNVTRIAEDRLGIAAGYNDKAAADANAEKARAALGTMAEFMTEAPFVREGEIFWGFEGDQSLVPGYARHVFVDIDPAKYDALLSYCDTTTEKFNSVPGLRSVRLARILENRIASVAFYDNKASADAGQVNMRAVMEGMAEFVTGEYNIREGEVILRHGYR</sequence>
<evidence type="ECO:0000313" key="1">
    <source>
        <dbReference type="EMBL" id="SVC03255.1"/>
    </source>
</evidence>
<dbReference type="AlphaFoldDB" id="A0A382IV65"/>
<reference evidence="1" key="1">
    <citation type="submission" date="2018-05" db="EMBL/GenBank/DDBJ databases">
        <authorList>
            <person name="Lanie J.A."/>
            <person name="Ng W.-L."/>
            <person name="Kazmierczak K.M."/>
            <person name="Andrzejewski T.M."/>
            <person name="Davidsen T.M."/>
            <person name="Wayne K.J."/>
            <person name="Tettelin H."/>
            <person name="Glass J.I."/>
            <person name="Rusch D."/>
            <person name="Podicherti R."/>
            <person name="Tsui H.-C.T."/>
            <person name="Winkler M.E."/>
        </authorList>
    </citation>
    <scope>NUCLEOTIDE SEQUENCE</scope>
</reference>
<gene>
    <name evidence="1" type="ORF">METZ01_LOCUS256109</name>
</gene>
<protein>
    <submittedName>
        <fullName evidence="1">Uncharacterized protein</fullName>
    </submittedName>
</protein>
<organism evidence="1">
    <name type="scientific">marine metagenome</name>
    <dbReference type="NCBI Taxonomy" id="408172"/>
    <lineage>
        <taxon>unclassified sequences</taxon>
        <taxon>metagenomes</taxon>
        <taxon>ecological metagenomes</taxon>
    </lineage>
</organism>